<dbReference type="Proteomes" id="UP000007886">
    <property type="component" value="Chromosome"/>
</dbReference>
<accession>A0AAI8MK05</accession>
<dbReference type="AlphaFoldDB" id="A0AAI8MK05"/>
<dbReference type="InterPro" id="IPR029032">
    <property type="entry name" value="AhpD-like"/>
</dbReference>
<dbReference type="KEGG" id="brs:S23_64080"/>
<organism evidence="2 3">
    <name type="scientific">Bradyrhizobium cosmicum</name>
    <dbReference type="NCBI Taxonomy" id="1404864"/>
    <lineage>
        <taxon>Bacteria</taxon>
        <taxon>Pseudomonadati</taxon>
        <taxon>Pseudomonadota</taxon>
        <taxon>Alphaproteobacteria</taxon>
        <taxon>Hyphomicrobiales</taxon>
        <taxon>Nitrobacteraceae</taxon>
        <taxon>Bradyrhizobium</taxon>
    </lineage>
</organism>
<evidence type="ECO:0000259" key="1">
    <source>
        <dbReference type="Pfam" id="PF02627"/>
    </source>
</evidence>
<evidence type="ECO:0000313" key="2">
    <source>
        <dbReference type="EMBL" id="BAL79590.1"/>
    </source>
</evidence>
<dbReference type="PANTHER" id="PTHR33570:SF2">
    <property type="entry name" value="CARBOXYMUCONOLACTONE DECARBOXYLASE-LIKE DOMAIN-CONTAINING PROTEIN"/>
    <property type="match status" value="1"/>
</dbReference>
<dbReference type="PANTHER" id="PTHR33570">
    <property type="entry name" value="4-CARBOXYMUCONOLACTONE DECARBOXYLASE FAMILY PROTEIN"/>
    <property type="match status" value="1"/>
</dbReference>
<dbReference type="RefSeq" id="WP_015688847.1">
    <property type="nucleotide sequence ID" value="NC_017082.1"/>
</dbReference>
<dbReference type="InterPro" id="IPR003779">
    <property type="entry name" value="CMD-like"/>
</dbReference>
<name>A0AAI8MK05_9BRAD</name>
<dbReference type="EMBL" id="AP012279">
    <property type="protein sequence ID" value="BAL79590.1"/>
    <property type="molecule type" value="Genomic_DNA"/>
</dbReference>
<sequence>MDKKMHDKGLEVRKAVLGEAYVDNALKNVDDFNRPFQEMLNEYCWGTVWGREELPRKTRSMLNIAMIAILNRQHEFRAHLKGALTNGVSRDEIREILMQVAIYGGMPAAVDSFRIAREVFAEIDGKAKTKNSI</sequence>
<dbReference type="SUPFAM" id="SSF69118">
    <property type="entry name" value="AhpD-like"/>
    <property type="match status" value="1"/>
</dbReference>
<feature type="domain" description="Carboxymuconolactone decarboxylase-like" evidence="1">
    <location>
        <begin position="36"/>
        <end position="118"/>
    </location>
</feature>
<keyword evidence="3" id="KW-1185">Reference proteome</keyword>
<dbReference type="InterPro" id="IPR052512">
    <property type="entry name" value="4CMD/NDH-1_regulator"/>
</dbReference>
<gene>
    <name evidence="2" type="primary">pcaC</name>
    <name evidence="2" type="ORF">S23_64080</name>
</gene>
<dbReference type="GO" id="GO:0051920">
    <property type="term" value="F:peroxiredoxin activity"/>
    <property type="evidence" value="ECO:0007669"/>
    <property type="project" value="InterPro"/>
</dbReference>
<evidence type="ECO:0000313" key="3">
    <source>
        <dbReference type="Proteomes" id="UP000007886"/>
    </source>
</evidence>
<dbReference type="Pfam" id="PF02627">
    <property type="entry name" value="CMD"/>
    <property type="match status" value="1"/>
</dbReference>
<protein>
    <submittedName>
        <fullName evidence="2">Gamma carboxymuconolactone decarboxylase protein</fullName>
    </submittedName>
</protein>
<dbReference type="Gene3D" id="1.20.1290.10">
    <property type="entry name" value="AhpD-like"/>
    <property type="match status" value="1"/>
</dbReference>
<proteinExistence type="predicted"/>
<reference evidence="2 3" key="1">
    <citation type="journal article" date="2012" name="Microbes Environ.">
        <title>Complete genome sequence of Bradyrhizobium sp. S23321: insights into symbiosis evolution in soil oligotrophs.</title>
        <authorList>
            <person name="Okubo T."/>
            <person name="Tsukui T."/>
            <person name="Maita H."/>
            <person name="Okamoto S."/>
            <person name="Oshima K."/>
            <person name="Fujisawa T."/>
            <person name="Saito A."/>
            <person name="Futamata H."/>
            <person name="Hattori R."/>
            <person name="Shimomura Y."/>
            <person name="Haruta S."/>
            <person name="Morimoto S."/>
            <person name="Wang Y."/>
            <person name="Sakai Y."/>
            <person name="Hattori M."/>
            <person name="Aizawa S."/>
            <person name="Nagashima K.V.P."/>
            <person name="Masuda S."/>
            <person name="Hattori T."/>
            <person name="Yamashita A."/>
            <person name="Bao Z."/>
            <person name="Hayatsu M."/>
            <person name="Kajiya-Kanegae H."/>
            <person name="Yoshinaga I."/>
            <person name="Sakamoto K."/>
            <person name="Toyota K."/>
            <person name="Nakao M."/>
            <person name="Kohara M."/>
            <person name="Anda M."/>
            <person name="Niwa R."/>
            <person name="Jung-Hwan P."/>
            <person name="Sameshima-Saito R."/>
            <person name="Tokuda S."/>
            <person name="Yamamoto S."/>
            <person name="Yamamoto S."/>
            <person name="Yokoyama T."/>
            <person name="Akutsu T."/>
            <person name="Nakamura Y."/>
            <person name="Nakahira-Yanaka Y."/>
            <person name="Takada Hoshino Y."/>
            <person name="Hirakawa H."/>
            <person name="Mitsui H."/>
            <person name="Terasawa K."/>
            <person name="Itakura M."/>
            <person name="Sato S."/>
            <person name="Ikeda-Ohtsubo W."/>
            <person name="Sakakura N."/>
            <person name="Kaminuma E."/>
            <person name="Minamisawa K."/>
        </authorList>
    </citation>
    <scope>NUCLEOTIDE SEQUENCE [LARGE SCALE GENOMIC DNA]</scope>
    <source>
        <strain evidence="2 3">S23321</strain>
    </source>
</reference>